<reference evidence="2 3" key="1">
    <citation type="submission" date="2022-10" db="EMBL/GenBank/DDBJ databases">
        <title>The complete genomes of actinobacterial strains from the NBC collection.</title>
        <authorList>
            <person name="Joergensen T.S."/>
            <person name="Alvarez Arevalo M."/>
            <person name="Sterndorff E.B."/>
            <person name="Faurdal D."/>
            <person name="Vuksanovic O."/>
            <person name="Mourched A.-S."/>
            <person name="Charusanti P."/>
            <person name="Shaw S."/>
            <person name="Blin K."/>
            <person name="Weber T."/>
        </authorList>
    </citation>
    <scope>NUCLEOTIDE SEQUENCE [LARGE SCALE GENOMIC DNA]</scope>
    <source>
        <strain evidence="2 3">NBC_01413</strain>
    </source>
</reference>
<dbReference type="InterPro" id="IPR036291">
    <property type="entry name" value="NAD(P)-bd_dom_sf"/>
</dbReference>
<proteinExistence type="predicted"/>
<dbReference type="InterPro" id="IPR052228">
    <property type="entry name" value="Sec_Metab_Biosynth_Oxidored"/>
</dbReference>
<accession>A0ABZ1N4B7</accession>
<name>A0ABZ1N4B7_9NOCA</name>
<dbReference type="Proteomes" id="UP001621418">
    <property type="component" value="Chromosome"/>
</dbReference>
<dbReference type="InterPro" id="IPR002347">
    <property type="entry name" value="SDR_fam"/>
</dbReference>
<sequence>MKHVVVAGGTDGLGRAVALDRLAKGDAVIVIGRDPAKGAELLAAAAAVGAARRAHFVRADLSSIAETRTAIESVRGYFARLDALVLCARHYRSERLVTAEGFEYTFALFYLSRFVLSYELLDLFDSAVDPVILNVAGPGSGTSEIRWGDWGFERGYHGLRALSQGGQLNDLLGIEFARRSSSRVRYVLLHPGVVDTGLSGDYDAEMAARVEAMRATAQSIDEAIGPILGVLDEPPTEALTAIVQGARLDVAGPAFDTAAAARLFDDTSGLLARL</sequence>
<evidence type="ECO:0000256" key="1">
    <source>
        <dbReference type="ARBA" id="ARBA00023002"/>
    </source>
</evidence>
<protein>
    <submittedName>
        <fullName evidence="2">SDR family NAD(P)-dependent oxidoreductase</fullName>
    </submittedName>
</protein>
<dbReference type="EMBL" id="CP109527">
    <property type="protein sequence ID" value="WTY34822.1"/>
    <property type="molecule type" value="Genomic_DNA"/>
</dbReference>
<dbReference type="Pfam" id="PF00106">
    <property type="entry name" value="adh_short"/>
    <property type="match status" value="1"/>
</dbReference>
<gene>
    <name evidence="2" type="ORF">OG308_26425</name>
</gene>
<dbReference type="RefSeq" id="WP_357362524.1">
    <property type="nucleotide sequence ID" value="NZ_CP109527.1"/>
</dbReference>
<dbReference type="Gene3D" id="3.40.50.720">
    <property type="entry name" value="NAD(P)-binding Rossmann-like Domain"/>
    <property type="match status" value="1"/>
</dbReference>
<dbReference type="SUPFAM" id="SSF51735">
    <property type="entry name" value="NAD(P)-binding Rossmann-fold domains"/>
    <property type="match status" value="1"/>
</dbReference>
<dbReference type="PANTHER" id="PTHR47534">
    <property type="entry name" value="YALI0E05731P"/>
    <property type="match status" value="1"/>
</dbReference>
<keyword evidence="1" id="KW-0560">Oxidoreductase</keyword>
<evidence type="ECO:0000313" key="2">
    <source>
        <dbReference type="EMBL" id="WTY34822.1"/>
    </source>
</evidence>
<keyword evidence="3" id="KW-1185">Reference proteome</keyword>
<dbReference type="PANTHER" id="PTHR47534:SF3">
    <property type="entry name" value="ALCOHOL DEHYDROGENASE-LIKE C-TERMINAL DOMAIN-CONTAINING PROTEIN"/>
    <property type="match status" value="1"/>
</dbReference>
<evidence type="ECO:0000313" key="3">
    <source>
        <dbReference type="Proteomes" id="UP001621418"/>
    </source>
</evidence>
<organism evidence="2 3">
    <name type="scientific">Nocardia salmonicida</name>
    <dbReference type="NCBI Taxonomy" id="53431"/>
    <lineage>
        <taxon>Bacteria</taxon>
        <taxon>Bacillati</taxon>
        <taxon>Actinomycetota</taxon>
        <taxon>Actinomycetes</taxon>
        <taxon>Mycobacteriales</taxon>
        <taxon>Nocardiaceae</taxon>
        <taxon>Nocardia</taxon>
    </lineage>
</organism>